<dbReference type="AlphaFoldDB" id="A0A426FMT5"/>
<feature type="domain" description="Periplasmic copper-binding protein NosD beta helix" evidence="1">
    <location>
        <begin position="239"/>
        <end position="348"/>
    </location>
</feature>
<dbReference type="InterPro" id="IPR007742">
    <property type="entry name" value="NosD_dom"/>
</dbReference>
<gene>
    <name evidence="2" type="ORF">EHV23_11465</name>
</gene>
<dbReference type="OrthoDB" id="8450986at2"/>
<protein>
    <submittedName>
        <fullName evidence="2">Right-handed parallel beta-helix repeat-containing protein</fullName>
    </submittedName>
</protein>
<evidence type="ECO:0000313" key="2">
    <source>
        <dbReference type="EMBL" id="RRN43995.1"/>
    </source>
</evidence>
<dbReference type="Proteomes" id="UP000270261">
    <property type="component" value="Unassembled WGS sequence"/>
</dbReference>
<comment type="caution">
    <text evidence="2">The sequence shown here is derived from an EMBL/GenBank/DDBJ whole genome shotgun (WGS) entry which is preliminary data.</text>
</comment>
<dbReference type="EMBL" id="RRUE01000002">
    <property type="protein sequence ID" value="RRN43995.1"/>
    <property type="molecule type" value="Genomic_DNA"/>
</dbReference>
<reference evidence="2 3" key="1">
    <citation type="submission" date="2018-11" db="EMBL/GenBank/DDBJ databases">
        <title>Genome sequencing of Lautropia sp. KCOM 2505 (= ChDC F240).</title>
        <authorList>
            <person name="Kook J.-K."/>
            <person name="Park S.-N."/>
            <person name="Lim Y.K."/>
        </authorList>
    </citation>
    <scope>NUCLEOTIDE SEQUENCE [LARGE SCALE GENOMIC DNA]</scope>
    <source>
        <strain evidence="2 3">KCOM 2505</strain>
    </source>
</reference>
<sequence>MKREFLKMLGGGAAVLAMAGKLKAATPPEPGRLDRKVTPYEFGAKANGLHDDTTAVIRAARAAAEKGAWLVFPTGKFLITDQVSLSGRIRGVYGDGGKILLRSDKGRAGFLVRELDVADPQRQPFLISGLSIYCEVTFRDQAAALYLIDTQGVHVTSCQIRHVQVGHGIYVRGMSNGQNSQKAVAYNVFRDNEIEVQPLPGQDCFGIEIEAERLLPKGDSAPRDTWLRDFVLPDIPVPAHDNVIEGNRITGAYYGISFMGVRRSLVQGNVLNGQIRSMSIQHHSHANVIIGNECNNSLSASIHLAYGSSFNVVGGNQIRNTRARGEGLLQAYVGALRNDFFLNDVEVSGDAHPKYFIYCAVAANENSFWCNRLAGVAARAMVAVESAFNSKVKRKSHRGYGLEGADDHFTDRGMYGVRIVGNQIEATSDVPVFTLAQVGDDRGAYPLLMCEVVGNTVQWPGKGLLLELGEGNPGLLRDLVFGDNICTPVPRRDQMRLPRGGRHFVDRIDRRDEPVMKDV</sequence>
<organism evidence="2 3">
    <name type="scientific">Lautropia dentalis</name>
    <dbReference type="NCBI Taxonomy" id="2490857"/>
    <lineage>
        <taxon>Bacteria</taxon>
        <taxon>Pseudomonadati</taxon>
        <taxon>Pseudomonadota</taxon>
        <taxon>Betaproteobacteria</taxon>
        <taxon>Burkholderiales</taxon>
        <taxon>Burkholderiaceae</taxon>
        <taxon>Lautropia</taxon>
    </lineage>
</organism>
<proteinExistence type="predicted"/>
<dbReference type="SUPFAM" id="SSF51126">
    <property type="entry name" value="Pectin lyase-like"/>
    <property type="match status" value="1"/>
</dbReference>
<dbReference type="Gene3D" id="2.160.20.10">
    <property type="entry name" value="Single-stranded right-handed beta-helix, Pectin lyase-like"/>
    <property type="match status" value="1"/>
</dbReference>
<dbReference type="InterPro" id="IPR012334">
    <property type="entry name" value="Pectin_lyas_fold"/>
</dbReference>
<evidence type="ECO:0000313" key="3">
    <source>
        <dbReference type="Proteomes" id="UP000270261"/>
    </source>
</evidence>
<evidence type="ECO:0000259" key="1">
    <source>
        <dbReference type="Pfam" id="PF05048"/>
    </source>
</evidence>
<dbReference type="Pfam" id="PF05048">
    <property type="entry name" value="NosD"/>
    <property type="match status" value="1"/>
</dbReference>
<keyword evidence="3" id="KW-1185">Reference proteome</keyword>
<dbReference type="RefSeq" id="WP_125096194.1">
    <property type="nucleotide sequence ID" value="NZ_RRUE01000002.1"/>
</dbReference>
<accession>A0A426FMT5</accession>
<dbReference type="InterPro" id="IPR006626">
    <property type="entry name" value="PbH1"/>
</dbReference>
<dbReference type="InterPro" id="IPR011050">
    <property type="entry name" value="Pectin_lyase_fold/virulence"/>
</dbReference>
<dbReference type="SMART" id="SM00710">
    <property type="entry name" value="PbH1"/>
    <property type="match status" value="3"/>
</dbReference>
<name>A0A426FMT5_9BURK</name>